<evidence type="ECO:0000259" key="1">
    <source>
        <dbReference type="Pfam" id="PF00078"/>
    </source>
</evidence>
<proteinExistence type="predicted"/>
<dbReference type="Proteomes" id="UP001623348">
    <property type="component" value="Unassembled WGS sequence"/>
</dbReference>
<comment type="caution">
    <text evidence="2">The sequence shown here is derived from an EMBL/GenBank/DDBJ whole genome shotgun (WGS) entry which is preliminary data.</text>
</comment>
<evidence type="ECO:0000313" key="2">
    <source>
        <dbReference type="EMBL" id="GAB0205405.1"/>
    </source>
</evidence>
<dbReference type="Pfam" id="PF00078">
    <property type="entry name" value="RVT_1"/>
    <property type="match status" value="1"/>
</dbReference>
<dbReference type="InterPro" id="IPR000477">
    <property type="entry name" value="RT_dom"/>
</dbReference>
<sequence length="424" mass="46965">MSLHLGRNNPRQPYRLGVDLLGSSTAEKDLGVLVDNKLSMSQQCALVAKKANVVVNGVTSSWQPVTSGVPQGSVLEPVLFNIFINDLDEGIECTLSKFADDTKLCRSVDLLESRKALQRYLDRLDRWAKASCMRFHKAQCRVLHWGHNNPIQCYRSEEEWLERCLAEKDLGVLVNSQLNMSQQCAQVAKKANGILACIRNSVTSRTRNVIIPLYSRAAHTLNTVFSFGPVTTRKTTKGNEAEAGEEHRSYEEQLKELGLFSLEKRRLRGDLIALYNYLKGGCSQLTCSGPRILSILMPKTLGDNLESALVLSARDSRDFFCCVAPYDDVINVLQVLQSFTLFQCSLDQSMANGGAVSTPGAVDSRFFGRGGGVALYVNDQMECMELHLGMDEELTKSLWVRIKGSTATGDIIAGVRYRPPDQGD</sequence>
<feature type="domain" description="Reverse transcriptase" evidence="1">
    <location>
        <begin position="54"/>
        <end position="144"/>
    </location>
</feature>
<dbReference type="PANTHER" id="PTHR33332">
    <property type="entry name" value="REVERSE TRANSCRIPTASE DOMAIN-CONTAINING PROTEIN"/>
    <property type="match status" value="1"/>
</dbReference>
<name>A0ABC9Y5S9_GRUJA</name>
<reference evidence="2 3" key="1">
    <citation type="submission" date="2024-06" db="EMBL/GenBank/DDBJ databases">
        <title>The draft genome of Grus japonensis, version 3.</title>
        <authorList>
            <person name="Nabeshima K."/>
            <person name="Suzuki S."/>
            <person name="Onuma M."/>
        </authorList>
    </citation>
    <scope>NUCLEOTIDE SEQUENCE [LARGE SCALE GENOMIC DNA]</scope>
    <source>
        <strain evidence="2 3">451A</strain>
    </source>
</reference>
<organism evidence="2 3">
    <name type="scientific">Grus japonensis</name>
    <name type="common">Japanese crane</name>
    <name type="synonym">Red-crowned crane</name>
    <dbReference type="NCBI Taxonomy" id="30415"/>
    <lineage>
        <taxon>Eukaryota</taxon>
        <taxon>Metazoa</taxon>
        <taxon>Chordata</taxon>
        <taxon>Craniata</taxon>
        <taxon>Vertebrata</taxon>
        <taxon>Euteleostomi</taxon>
        <taxon>Archelosauria</taxon>
        <taxon>Archosauria</taxon>
        <taxon>Dinosauria</taxon>
        <taxon>Saurischia</taxon>
        <taxon>Theropoda</taxon>
        <taxon>Coelurosauria</taxon>
        <taxon>Aves</taxon>
        <taxon>Neognathae</taxon>
        <taxon>Neoaves</taxon>
        <taxon>Gruiformes</taxon>
        <taxon>Gruidae</taxon>
        <taxon>Grus</taxon>
    </lineage>
</organism>
<evidence type="ECO:0000313" key="3">
    <source>
        <dbReference type="Proteomes" id="UP001623348"/>
    </source>
</evidence>
<keyword evidence="3" id="KW-1185">Reference proteome</keyword>
<protein>
    <recommendedName>
        <fullName evidence="1">Reverse transcriptase domain-containing protein</fullName>
    </recommendedName>
</protein>
<dbReference type="AlphaFoldDB" id="A0ABC9Y5S9"/>
<dbReference type="EMBL" id="BAAFJT010000040">
    <property type="protein sequence ID" value="GAB0205405.1"/>
    <property type="molecule type" value="Genomic_DNA"/>
</dbReference>
<gene>
    <name evidence="2" type="ORF">GRJ2_003006100</name>
</gene>
<accession>A0ABC9Y5S9</accession>